<dbReference type="InterPro" id="IPR031107">
    <property type="entry name" value="Small_HSP"/>
</dbReference>
<gene>
    <name evidence="5" type="ORF">A7E75_07870</name>
</gene>
<dbReference type="PANTHER" id="PTHR11527">
    <property type="entry name" value="HEAT-SHOCK PROTEIN 20 FAMILY MEMBER"/>
    <property type="match status" value="1"/>
</dbReference>
<dbReference type="STRING" id="29542.A6070_01830"/>
<evidence type="ECO:0000256" key="2">
    <source>
        <dbReference type="RuleBase" id="RU003616"/>
    </source>
</evidence>
<dbReference type="RefSeq" id="WP_072286793.1">
    <property type="nucleotide sequence ID" value="NZ_CP015455.1"/>
</dbReference>
<sequence>MNDKNITVSDKDQKDVRSREETRAPERYAVPVVDILEGVDGLAMYIDMPGVAKEDMTIHLEQGILTIEGRVKAKAPAEDIYREFTLANFYRQFRIPEGIDQEKVSACYAHGVLNLLLPRAEMAKPRRIEIAPGE</sequence>
<name>A0A1L3GGI4_SYNAC</name>
<accession>A0A1L3GGI4</accession>
<feature type="region of interest" description="Disordered" evidence="3">
    <location>
        <begin position="1"/>
        <end position="23"/>
    </location>
</feature>
<dbReference type="PROSITE" id="PS01031">
    <property type="entry name" value="SHSP"/>
    <property type="match status" value="1"/>
</dbReference>
<comment type="similarity">
    <text evidence="1 2">Belongs to the small heat shock protein (HSP20) family.</text>
</comment>
<evidence type="ECO:0000256" key="1">
    <source>
        <dbReference type="PROSITE-ProRule" id="PRU00285"/>
    </source>
</evidence>
<dbReference type="Pfam" id="PF00011">
    <property type="entry name" value="HSP20"/>
    <property type="match status" value="1"/>
</dbReference>
<dbReference type="EMBL" id="CP015518">
    <property type="protein sequence ID" value="APG24945.1"/>
    <property type="molecule type" value="Genomic_DNA"/>
</dbReference>
<dbReference type="OrthoDB" id="9792695at2"/>
<evidence type="ECO:0000259" key="4">
    <source>
        <dbReference type="PROSITE" id="PS01031"/>
    </source>
</evidence>
<proteinExistence type="inferred from homology"/>
<dbReference type="CDD" id="cd06464">
    <property type="entry name" value="ACD_sHsps-like"/>
    <property type="match status" value="1"/>
</dbReference>
<evidence type="ECO:0000313" key="5">
    <source>
        <dbReference type="EMBL" id="APG24945.1"/>
    </source>
</evidence>
<evidence type="ECO:0000256" key="3">
    <source>
        <dbReference type="SAM" id="MobiDB-lite"/>
    </source>
</evidence>
<feature type="domain" description="SHSP" evidence="4">
    <location>
        <begin position="23"/>
        <end position="133"/>
    </location>
</feature>
<dbReference type="KEGG" id="pace:A6070_01830"/>
<organism evidence="5 6">
    <name type="scientific">Syntrophotalea acetylenica</name>
    <name type="common">Pelobacter acetylenicus</name>
    <dbReference type="NCBI Taxonomy" id="29542"/>
    <lineage>
        <taxon>Bacteria</taxon>
        <taxon>Pseudomonadati</taxon>
        <taxon>Thermodesulfobacteriota</taxon>
        <taxon>Desulfuromonadia</taxon>
        <taxon>Desulfuromonadales</taxon>
        <taxon>Syntrophotaleaceae</taxon>
        <taxon>Syntrophotalea</taxon>
    </lineage>
</organism>
<dbReference type="InterPro" id="IPR008978">
    <property type="entry name" value="HSP20-like_chaperone"/>
</dbReference>
<protein>
    <submittedName>
        <fullName evidence="5">Molecular chaperone</fullName>
    </submittedName>
</protein>
<reference evidence="5 6" key="1">
    <citation type="journal article" date="2017" name="Genome Announc.">
        <title>Complete Genome Sequences of Two Acetylene-Fermenting Pelobacter acetylenicus Strains.</title>
        <authorList>
            <person name="Sutton J.M."/>
            <person name="Baesman S.M."/>
            <person name="Fierst J.L."/>
            <person name="Poret-Peterson A.T."/>
            <person name="Oremland R.S."/>
            <person name="Dunlap D.S."/>
            <person name="Akob D.M."/>
        </authorList>
    </citation>
    <scope>NUCLEOTIDE SEQUENCE [LARGE SCALE GENOMIC DNA]</scope>
    <source>
        <strain evidence="5 6">DSM 3247</strain>
    </source>
</reference>
<keyword evidence="6" id="KW-1185">Reference proteome</keyword>
<dbReference type="AlphaFoldDB" id="A0A1L3GGI4"/>
<dbReference type="InterPro" id="IPR002068">
    <property type="entry name" value="A-crystallin/Hsp20_dom"/>
</dbReference>
<dbReference type="SUPFAM" id="SSF49764">
    <property type="entry name" value="HSP20-like chaperones"/>
    <property type="match status" value="1"/>
</dbReference>
<dbReference type="Proteomes" id="UP000182264">
    <property type="component" value="Chromosome"/>
</dbReference>
<evidence type="ECO:0000313" key="6">
    <source>
        <dbReference type="Proteomes" id="UP000182264"/>
    </source>
</evidence>
<dbReference type="Gene3D" id="2.60.40.790">
    <property type="match status" value="1"/>
</dbReference>